<proteinExistence type="predicted"/>
<feature type="compositionally biased region" description="Low complexity" evidence="1">
    <location>
        <begin position="13"/>
        <end position="28"/>
    </location>
</feature>
<comment type="caution">
    <text evidence="2">The sequence shown here is derived from an EMBL/GenBank/DDBJ whole genome shotgun (WGS) entry which is preliminary data.</text>
</comment>
<dbReference type="EMBL" id="CAVMBE010000023">
    <property type="protein sequence ID" value="CAK4006767.1"/>
    <property type="molecule type" value="Genomic_DNA"/>
</dbReference>
<protein>
    <submittedName>
        <fullName evidence="2">Uncharacterized protein</fullName>
    </submittedName>
</protein>
<dbReference type="Proteomes" id="UP001296104">
    <property type="component" value="Unassembled WGS sequence"/>
</dbReference>
<reference evidence="2" key="1">
    <citation type="submission" date="2023-11" db="EMBL/GenBank/DDBJ databases">
        <authorList>
            <person name="Alioto T."/>
            <person name="Alioto T."/>
            <person name="Gomez Garrido J."/>
        </authorList>
    </citation>
    <scope>NUCLEOTIDE SEQUENCE</scope>
</reference>
<evidence type="ECO:0000256" key="1">
    <source>
        <dbReference type="SAM" id="MobiDB-lite"/>
    </source>
</evidence>
<evidence type="ECO:0000313" key="2">
    <source>
        <dbReference type="EMBL" id="CAK4006767.1"/>
    </source>
</evidence>
<feature type="compositionally biased region" description="Polar residues" evidence="1">
    <location>
        <begin position="243"/>
        <end position="257"/>
    </location>
</feature>
<feature type="compositionally biased region" description="Basic residues" evidence="1">
    <location>
        <begin position="1"/>
        <end position="12"/>
    </location>
</feature>
<accession>A0AAI8YYI4</accession>
<feature type="compositionally biased region" description="Polar residues" evidence="1">
    <location>
        <begin position="141"/>
        <end position="155"/>
    </location>
</feature>
<name>A0AAI8YYI4_9PEZI</name>
<feature type="compositionally biased region" description="Basic residues" evidence="1">
    <location>
        <begin position="317"/>
        <end position="327"/>
    </location>
</feature>
<feature type="compositionally biased region" description="Low complexity" evidence="1">
    <location>
        <begin position="112"/>
        <end position="133"/>
    </location>
</feature>
<organism evidence="2 3">
    <name type="scientific">Lecanosticta acicola</name>
    <dbReference type="NCBI Taxonomy" id="111012"/>
    <lineage>
        <taxon>Eukaryota</taxon>
        <taxon>Fungi</taxon>
        <taxon>Dikarya</taxon>
        <taxon>Ascomycota</taxon>
        <taxon>Pezizomycotina</taxon>
        <taxon>Dothideomycetes</taxon>
        <taxon>Dothideomycetidae</taxon>
        <taxon>Mycosphaerellales</taxon>
        <taxon>Mycosphaerellaceae</taxon>
        <taxon>Lecanosticta</taxon>
    </lineage>
</organism>
<evidence type="ECO:0000313" key="3">
    <source>
        <dbReference type="Proteomes" id="UP001296104"/>
    </source>
</evidence>
<sequence length="327" mass="35530">MAAKSKRPRRSRAGPAHQLAPQQDQRQQPHTHRRSMAPLPPSLTRPQSPAYSHPSPGLLPYSTAPAQYTPDYGNGYGHSDGQLAQPLQSSTPQFVSMADVESGFGNDTRSYFGFQGAGEFQTQQQQQTHTHAFSGGPHTSPFGQLSTPFPPTQQGIGHPQSVAEGFDTRAGGYEHSSFASYPPQSAPYQRSQLSALAVPFEPRQHAEAASSEHYGQAHHALQQHGDPSNAHQLLPAPPPRRFSQASWASWPPQQRHQFSPGGSATSAAPLPPPLHYREIRPALSHVEHDMSPPLDTQPPTVTSGASALSDRPIHVPVKQRYHAGRNE</sequence>
<feature type="compositionally biased region" description="Polar residues" evidence="1">
    <location>
        <begin position="85"/>
        <end position="94"/>
    </location>
</feature>
<feature type="region of interest" description="Disordered" evidence="1">
    <location>
        <begin position="202"/>
        <end position="275"/>
    </location>
</feature>
<keyword evidence="3" id="KW-1185">Reference proteome</keyword>
<gene>
    <name evidence="2" type="ORF">LECACI_7A004322</name>
</gene>
<feature type="compositionally biased region" description="Polar residues" evidence="1">
    <location>
        <begin position="297"/>
        <end position="306"/>
    </location>
</feature>
<dbReference type="AlphaFoldDB" id="A0AAI8YYI4"/>
<feature type="region of interest" description="Disordered" evidence="1">
    <location>
        <begin position="287"/>
        <end position="327"/>
    </location>
</feature>
<feature type="compositionally biased region" description="Polar residues" evidence="1">
    <location>
        <begin position="177"/>
        <end position="186"/>
    </location>
</feature>
<feature type="compositionally biased region" description="Low complexity" evidence="1">
    <location>
        <begin position="259"/>
        <end position="268"/>
    </location>
</feature>
<feature type="region of interest" description="Disordered" evidence="1">
    <location>
        <begin position="1"/>
        <end position="186"/>
    </location>
</feature>